<gene>
    <name evidence="1" type="ORF">C7R93_29140</name>
</gene>
<sequence length="61" mass="6671">MTFTAVSDNPKVYVTAYSEYLVMEFNNANVGDVFTITITADDGKGGIVSTDWIITVTTFEP</sequence>
<dbReference type="AlphaFoldDB" id="A0A2P7UG80"/>
<dbReference type="Proteomes" id="UP000240419">
    <property type="component" value="Unassembled WGS sequence"/>
</dbReference>
<proteinExistence type="predicted"/>
<accession>A0A2P7UG80</accession>
<evidence type="ECO:0008006" key="3">
    <source>
        <dbReference type="Google" id="ProtNLM"/>
    </source>
</evidence>
<name>A0A2P7UG80_9BACL</name>
<dbReference type="EMBL" id="PXZM01000065">
    <property type="protein sequence ID" value="PSJ85853.1"/>
    <property type="molecule type" value="Genomic_DNA"/>
</dbReference>
<evidence type="ECO:0000313" key="1">
    <source>
        <dbReference type="EMBL" id="PSJ85853.1"/>
    </source>
</evidence>
<dbReference type="OrthoDB" id="57539at2"/>
<comment type="caution">
    <text evidence="1">The sequence shown here is derived from an EMBL/GenBank/DDBJ whole genome shotgun (WGS) entry which is preliminary data.</text>
</comment>
<reference evidence="1 2" key="1">
    <citation type="submission" date="2018-03" db="EMBL/GenBank/DDBJ databases">
        <title>Brevisbacillus phylogenomics.</title>
        <authorList>
            <person name="Dunlap C."/>
        </authorList>
    </citation>
    <scope>NUCLEOTIDE SEQUENCE [LARGE SCALE GENOMIC DNA]</scope>
    <source>
        <strain evidence="1 2">NRRL NRS-1210</strain>
    </source>
</reference>
<evidence type="ECO:0000313" key="2">
    <source>
        <dbReference type="Proteomes" id="UP000240419"/>
    </source>
</evidence>
<organism evidence="1 2">
    <name type="scientific">Brevibacillus fortis</name>
    <dbReference type="NCBI Taxonomy" id="2126352"/>
    <lineage>
        <taxon>Bacteria</taxon>
        <taxon>Bacillati</taxon>
        <taxon>Bacillota</taxon>
        <taxon>Bacilli</taxon>
        <taxon>Bacillales</taxon>
        <taxon>Paenibacillaceae</taxon>
        <taxon>Brevibacillus</taxon>
    </lineage>
</organism>
<keyword evidence="2" id="KW-1185">Reference proteome</keyword>
<protein>
    <recommendedName>
        <fullName evidence="3">PLAT domain-containing protein</fullName>
    </recommendedName>
</protein>
<dbReference type="RefSeq" id="WP_106842071.1">
    <property type="nucleotide sequence ID" value="NZ_JBCNIW010000014.1"/>
</dbReference>